<feature type="region of interest" description="Disordered" evidence="1">
    <location>
        <begin position="1026"/>
        <end position="1069"/>
    </location>
</feature>
<evidence type="ECO:0000313" key="2">
    <source>
        <dbReference type="EMBL" id="OCB87946.1"/>
    </source>
</evidence>
<feature type="compositionally biased region" description="Basic and acidic residues" evidence="1">
    <location>
        <begin position="1188"/>
        <end position="1218"/>
    </location>
</feature>
<accession>A0A9Q5N8M9</accession>
<feature type="region of interest" description="Disordered" evidence="1">
    <location>
        <begin position="1"/>
        <end position="44"/>
    </location>
</feature>
<organism evidence="2 3">
    <name type="scientific">Sanghuangporus baumii</name>
    <name type="common">Phellinus baumii</name>
    <dbReference type="NCBI Taxonomy" id="108892"/>
    <lineage>
        <taxon>Eukaryota</taxon>
        <taxon>Fungi</taxon>
        <taxon>Dikarya</taxon>
        <taxon>Basidiomycota</taxon>
        <taxon>Agaricomycotina</taxon>
        <taxon>Agaricomycetes</taxon>
        <taxon>Hymenochaetales</taxon>
        <taxon>Hymenochaetaceae</taxon>
        <taxon>Sanghuangporus</taxon>
    </lineage>
</organism>
<reference evidence="2" key="1">
    <citation type="submission" date="2016-06" db="EMBL/GenBank/DDBJ databases">
        <title>Draft Genome sequence of the fungus Inonotus baumii.</title>
        <authorList>
            <person name="Zhu H."/>
            <person name="Lin W."/>
        </authorList>
    </citation>
    <scope>NUCLEOTIDE SEQUENCE</scope>
    <source>
        <strain evidence="2">821</strain>
    </source>
</reference>
<feature type="region of interest" description="Disordered" evidence="1">
    <location>
        <begin position="1187"/>
        <end position="1244"/>
    </location>
</feature>
<name>A0A9Q5N8M9_SANBA</name>
<dbReference type="Proteomes" id="UP000757232">
    <property type="component" value="Unassembled WGS sequence"/>
</dbReference>
<comment type="caution">
    <text evidence="2">The sequence shown here is derived from an EMBL/GenBank/DDBJ whole genome shotgun (WGS) entry which is preliminary data.</text>
</comment>
<evidence type="ECO:0008006" key="4">
    <source>
        <dbReference type="Google" id="ProtNLM"/>
    </source>
</evidence>
<protein>
    <recommendedName>
        <fullName evidence="4">Telomere-associated protein Rif1 N-terminal domain-containing protein</fullName>
    </recommendedName>
</protein>
<keyword evidence="3" id="KW-1185">Reference proteome</keyword>
<evidence type="ECO:0000313" key="3">
    <source>
        <dbReference type="Proteomes" id="UP000757232"/>
    </source>
</evidence>
<dbReference type="OrthoDB" id="3259617at2759"/>
<proteinExistence type="predicted"/>
<dbReference type="EMBL" id="LNZH02000186">
    <property type="protein sequence ID" value="OCB87946.1"/>
    <property type="molecule type" value="Genomic_DNA"/>
</dbReference>
<feature type="compositionally biased region" description="Polar residues" evidence="1">
    <location>
        <begin position="1035"/>
        <end position="1048"/>
    </location>
</feature>
<evidence type="ECO:0000256" key="1">
    <source>
        <dbReference type="SAM" id="MobiDB-lite"/>
    </source>
</evidence>
<sequence length="1330" mass="148850">MTDNQNVPRKSLRIRLPSGAEAPSLSPPMPSSKPAQSKPKSILKNRCKGSAPLLTATEPDPLHSESYFLGPFRTLIASVENANDGVLSMHDITEAYVLLSCRIESQAANLGDDSVPAVAAVRTLPSHIVCAAIRRDVAVAIPGTRTPSDELSTQERLTDEGRSYVRDRSSLCHACLRFLVNFFRFPSLHGLLKLHELAWILKECLNVGLSHDLATINPSKTYSHVITVISNQRLPDSVLRPFRSKLAVVVELAASGVMEGNATNGPHVDGLKAAYCLLYRHGPLLYSDFTKVLKIVLQNLVCPVPAFRELAAKSLAAFAHSTLRSEISIEDQHICSSIIGAFIDKEVQRAKDIHKHDSNAFVLRDFLKLKEDDPQIIQRVTRLLNITSSLLVLSGPYVFSRPNSLKFLVKAIGKTQPFRQREMNQLRAATWSCLVRAYGLLSLWDVPRGDGVEESAFRIVRQEYREDVGVGVIAVLLGSLQRDIRPLDRAQEAVTYLYHLGEMPETRSITATLFRRLLGGVLNDVDSERCTWTDPASIIPVWLTNGSTLDLEPRRLKKALTTVAGIDLLTVRILEADELLATWDSMVEAFQILAIGQLFDRKTENTLQNDTLLLWRALLRVQCSLAPSFASDVVSKPVLSCLATVLTAFLEATQSRYAIRLVQSLTATLQLWKIVNEELGQVWAAAVAGSIYRRLLKIWQFDLSNDVMSDEWAQLSRALMLAAPKRTLEILLELHDAAAERVVWLDMAHHVRFMEHPSKEIISYLLLFPIQATEHLLKDEMDFSYWDILLMLGLMHDEPENIYAIVSEELERALSEKTCSELRRFITTSVSHASRSDTFPSLALMSVISDYLEEAYPPETHDDNELIQIIPALQYIISTFPSVAALSFLKHGLIPWFQDKSALIPDEIYNNDILPLYCSLFTAIRKMTPIEDTMVELADLLAAPFSRERIPEPAVGPIRFKEFWDDVAPTLDFRSRAFPSVLADCVVCLHNAYGCYIPEWLESQLESQRTHLSDVGEIIPPSFDDVESPDFSPVSAHQQTRNGGNPATPSRHRDGKAQSPQVSPSVGEPSAHIRRNLAISPAPLYFDVGRIKKKRRLYPSAAPLDGTNEDCDGFNRKHNSARPMSSLESAPTLHSPVQITNKQKSISTQTKSTLLEDVSSNIEREVPEEPPMFDEDYSTWEIPIASQDTREISQADNDERTPRPSQEKQQDVDTKDSSRTSNAIPGPSCSFSPEHPIDRSQTAPASLQSLERQRVERGEQEYDQTVSRAKLRRTHTTTDVPLDALEKLHARLSEEANYMMTQDLAEATRLTYDVLGILNGKISKKLENRK</sequence>
<gene>
    <name evidence="2" type="ORF">A7U60_g4903</name>
</gene>